<keyword evidence="3" id="KW-0408">Iron</keyword>
<dbReference type="InterPro" id="IPR050884">
    <property type="entry name" value="CNP_phosphodiesterase-III"/>
</dbReference>
<dbReference type="Pfam" id="PF00149">
    <property type="entry name" value="Metallophos"/>
    <property type="match status" value="1"/>
</dbReference>
<evidence type="ECO:0000256" key="1">
    <source>
        <dbReference type="ARBA" id="ARBA00022723"/>
    </source>
</evidence>
<feature type="domain" description="Calcineurin-like phosphoesterase" evidence="5">
    <location>
        <begin position="41"/>
        <end position="244"/>
    </location>
</feature>
<dbReference type="InterPro" id="IPR029052">
    <property type="entry name" value="Metallo-depent_PP-like"/>
</dbReference>
<evidence type="ECO:0000256" key="2">
    <source>
        <dbReference type="ARBA" id="ARBA00022801"/>
    </source>
</evidence>
<evidence type="ECO:0000256" key="3">
    <source>
        <dbReference type="ARBA" id="ARBA00023004"/>
    </source>
</evidence>
<evidence type="ECO:0000313" key="6">
    <source>
        <dbReference type="EMBL" id="MBB5035397.1"/>
    </source>
</evidence>
<keyword evidence="1" id="KW-0479">Metal-binding</keyword>
<dbReference type="GO" id="GO:0046872">
    <property type="term" value="F:metal ion binding"/>
    <property type="evidence" value="ECO:0007669"/>
    <property type="project" value="UniProtKB-KW"/>
</dbReference>
<dbReference type="SUPFAM" id="SSF56300">
    <property type="entry name" value="Metallo-dependent phosphatases"/>
    <property type="match status" value="1"/>
</dbReference>
<protein>
    <submittedName>
        <fullName evidence="6">Icc-related predicted phosphoesterase</fullName>
    </submittedName>
</protein>
<dbReference type="AlphaFoldDB" id="A0A7W7YG55"/>
<keyword evidence="7" id="KW-1185">Reference proteome</keyword>
<dbReference type="PANTHER" id="PTHR42988:SF2">
    <property type="entry name" value="CYCLIC NUCLEOTIDE PHOSPHODIESTERASE CBUA0032-RELATED"/>
    <property type="match status" value="1"/>
</dbReference>
<dbReference type="Proteomes" id="UP000590740">
    <property type="component" value="Unassembled WGS sequence"/>
</dbReference>
<organism evidence="6 7">
    <name type="scientific">Prosthecobacter vanneervenii</name>
    <dbReference type="NCBI Taxonomy" id="48466"/>
    <lineage>
        <taxon>Bacteria</taxon>
        <taxon>Pseudomonadati</taxon>
        <taxon>Verrucomicrobiota</taxon>
        <taxon>Verrucomicrobiia</taxon>
        <taxon>Verrucomicrobiales</taxon>
        <taxon>Verrucomicrobiaceae</taxon>
        <taxon>Prosthecobacter</taxon>
    </lineage>
</organism>
<keyword evidence="2" id="KW-0378">Hydrolase</keyword>
<dbReference type="InterPro" id="IPR006311">
    <property type="entry name" value="TAT_signal"/>
</dbReference>
<comment type="caution">
    <text evidence="6">The sequence shown here is derived from an EMBL/GenBank/DDBJ whole genome shotgun (WGS) entry which is preliminary data.</text>
</comment>
<dbReference type="EMBL" id="JACHIG010000016">
    <property type="protein sequence ID" value="MBB5035397.1"/>
    <property type="molecule type" value="Genomic_DNA"/>
</dbReference>
<dbReference type="PANTHER" id="PTHR42988">
    <property type="entry name" value="PHOSPHOHYDROLASE"/>
    <property type="match status" value="1"/>
</dbReference>
<evidence type="ECO:0000313" key="7">
    <source>
        <dbReference type="Proteomes" id="UP000590740"/>
    </source>
</evidence>
<dbReference type="PROSITE" id="PS51318">
    <property type="entry name" value="TAT"/>
    <property type="match status" value="1"/>
</dbReference>
<dbReference type="GO" id="GO:0016787">
    <property type="term" value="F:hydrolase activity"/>
    <property type="evidence" value="ECO:0007669"/>
    <property type="project" value="UniProtKB-KW"/>
</dbReference>
<dbReference type="InterPro" id="IPR004843">
    <property type="entry name" value="Calcineurin-like_PHP"/>
</dbReference>
<name>A0A7W7YG55_9BACT</name>
<dbReference type="InterPro" id="IPR019546">
    <property type="entry name" value="TAT_signal_bac_arc"/>
</dbReference>
<gene>
    <name evidence="6" type="ORF">HNQ65_005007</name>
</gene>
<accession>A0A7W7YG55</accession>
<reference evidence="6 7" key="1">
    <citation type="submission" date="2020-08" db="EMBL/GenBank/DDBJ databases">
        <title>Genomic Encyclopedia of Type Strains, Phase IV (KMG-IV): sequencing the most valuable type-strain genomes for metagenomic binning, comparative biology and taxonomic classification.</title>
        <authorList>
            <person name="Goeker M."/>
        </authorList>
    </citation>
    <scope>NUCLEOTIDE SEQUENCE [LARGE SCALE GENOMIC DNA]</scope>
    <source>
        <strain evidence="6 7">DSM 12252</strain>
    </source>
</reference>
<dbReference type="RefSeq" id="WP_184344137.1">
    <property type="nucleotide sequence ID" value="NZ_JACHIG010000016.1"/>
</dbReference>
<dbReference type="Gene3D" id="3.60.21.10">
    <property type="match status" value="1"/>
</dbReference>
<dbReference type="NCBIfam" id="TIGR01409">
    <property type="entry name" value="TAT_signal_seq"/>
    <property type="match status" value="1"/>
</dbReference>
<comment type="similarity">
    <text evidence="4">Belongs to the cyclic nucleotide phosphodiesterase class-III family.</text>
</comment>
<sequence>MPITLPPLSRRSFLQHSAAAVLGSAATQLSALEIPEQIWVLFSDPHIAADETLNARGVCMAENLRRCANQVLKIGQKPFGLIVNGDCAYLDGKTEDYVTFTHCMQALREQSIQIHCTLGNHDHRNNFLNVIVGPPPPNAERPMNVPDKHVATVTSAQVNWVLLDSLDIVNKTPGRLGEQQLVWIERELRNAPNKPTFVVAHHNPMQASMPDNVKGTCLQDSDPLFDLMASYPKVQGFIYGHTHNWMKSKHEKTGLPLINLPPVAYTFNPKRPNGWVIVRINSDRAEFELRALNPAHEEHGQKHVIRFV</sequence>
<evidence type="ECO:0000259" key="5">
    <source>
        <dbReference type="Pfam" id="PF00149"/>
    </source>
</evidence>
<proteinExistence type="inferred from homology"/>
<evidence type="ECO:0000256" key="4">
    <source>
        <dbReference type="ARBA" id="ARBA00025742"/>
    </source>
</evidence>